<accession>A0A8J4R648</accession>
<comment type="caution">
    <text evidence="1">The sequence shown here is derived from an EMBL/GenBank/DDBJ whole genome shotgun (WGS) entry which is preliminary data.</text>
</comment>
<dbReference type="EMBL" id="JRKL02001277">
    <property type="protein sequence ID" value="KAF3964995.1"/>
    <property type="molecule type" value="Genomic_DNA"/>
</dbReference>
<proteinExistence type="predicted"/>
<name>A0A8J4R648_9ROSI</name>
<organism evidence="1 2">
    <name type="scientific">Castanea mollissima</name>
    <name type="common">Chinese chestnut</name>
    <dbReference type="NCBI Taxonomy" id="60419"/>
    <lineage>
        <taxon>Eukaryota</taxon>
        <taxon>Viridiplantae</taxon>
        <taxon>Streptophyta</taxon>
        <taxon>Embryophyta</taxon>
        <taxon>Tracheophyta</taxon>
        <taxon>Spermatophyta</taxon>
        <taxon>Magnoliopsida</taxon>
        <taxon>eudicotyledons</taxon>
        <taxon>Gunneridae</taxon>
        <taxon>Pentapetalae</taxon>
        <taxon>rosids</taxon>
        <taxon>fabids</taxon>
        <taxon>Fagales</taxon>
        <taxon>Fagaceae</taxon>
        <taxon>Castanea</taxon>
    </lineage>
</organism>
<dbReference type="Proteomes" id="UP000737018">
    <property type="component" value="Unassembled WGS sequence"/>
</dbReference>
<dbReference type="AlphaFoldDB" id="A0A8J4R648"/>
<protein>
    <submittedName>
        <fullName evidence="1">Uncharacterized protein</fullName>
    </submittedName>
</protein>
<reference evidence="1" key="1">
    <citation type="submission" date="2020-03" db="EMBL/GenBank/DDBJ databases">
        <title>Castanea mollissima Vanexum genome sequencing.</title>
        <authorList>
            <person name="Staton M."/>
        </authorList>
    </citation>
    <scope>NUCLEOTIDE SEQUENCE</scope>
    <source>
        <tissue evidence="1">Leaf</tissue>
    </source>
</reference>
<gene>
    <name evidence="1" type="ORF">CMV_010776</name>
</gene>
<keyword evidence="2" id="KW-1185">Reference proteome</keyword>
<sequence>MPPTSSSSIPQLRLQALKFYIYHQLPQFIDADVRQLKLISTRPFKISLKINFSEGCGCRNTKEWRMFEKGRV</sequence>
<evidence type="ECO:0000313" key="2">
    <source>
        <dbReference type="Proteomes" id="UP000737018"/>
    </source>
</evidence>
<evidence type="ECO:0000313" key="1">
    <source>
        <dbReference type="EMBL" id="KAF3964995.1"/>
    </source>
</evidence>